<feature type="region of interest" description="Disordered" evidence="2">
    <location>
        <begin position="68"/>
        <end position="98"/>
    </location>
</feature>
<dbReference type="AlphaFoldDB" id="A0AAV9WY52"/>
<organism evidence="3 4">
    <name type="scientific">Orbilia ellipsospora</name>
    <dbReference type="NCBI Taxonomy" id="2528407"/>
    <lineage>
        <taxon>Eukaryota</taxon>
        <taxon>Fungi</taxon>
        <taxon>Dikarya</taxon>
        <taxon>Ascomycota</taxon>
        <taxon>Pezizomycotina</taxon>
        <taxon>Orbiliomycetes</taxon>
        <taxon>Orbiliales</taxon>
        <taxon>Orbiliaceae</taxon>
        <taxon>Orbilia</taxon>
    </lineage>
</organism>
<evidence type="ECO:0000313" key="3">
    <source>
        <dbReference type="EMBL" id="KAK6530025.1"/>
    </source>
</evidence>
<reference evidence="3 4" key="1">
    <citation type="submission" date="2019-10" db="EMBL/GenBank/DDBJ databases">
        <authorList>
            <person name="Palmer J.M."/>
        </authorList>
    </citation>
    <scope>NUCLEOTIDE SEQUENCE [LARGE SCALE GENOMIC DNA]</scope>
    <source>
        <strain evidence="3 4">TWF694</strain>
    </source>
</reference>
<keyword evidence="1" id="KW-0175">Coiled coil</keyword>
<dbReference type="EMBL" id="JAVHJO010000013">
    <property type="protein sequence ID" value="KAK6530025.1"/>
    <property type="molecule type" value="Genomic_DNA"/>
</dbReference>
<evidence type="ECO:0000256" key="2">
    <source>
        <dbReference type="SAM" id="MobiDB-lite"/>
    </source>
</evidence>
<gene>
    <name evidence="3" type="ORF">TWF694_003399</name>
</gene>
<comment type="caution">
    <text evidence="3">The sequence shown here is derived from an EMBL/GenBank/DDBJ whole genome shotgun (WGS) entry which is preliminary data.</text>
</comment>
<name>A0AAV9WY52_9PEZI</name>
<dbReference type="Proteomes" id="UP001365542">
    <property type="component" value="Unassembled WGS sequence"/>
</dbReference>
<evidence type="ECO:0000313" key="4">
    <source>
        <dbReference type="Proteomes" id="UP001365542"/>
    </source>
</evidence>
<proteinExistence type="predicted"/>
<protein>
    <submittedName>
        <fullName evidence="3">Uncharacterized protein</fullName>
    </submittedName>
</protein>
<accession>A0AAV9WY52</accession>
<keyword evidence="4" id="KW-1185">Reference proteome</keyword>
<sequence>MPSESDDVNIGQTYQDLVRAEQTASELESRLDNLDVQLLELERVLRDSNIPPELFSLDDEALKKRFEAANADQEAREEVENGEEESDQPNGTEGKKDS</sequence>
<feature type="coiled-coil region" evidence="1">
    <location>
        <begin position="17"/>
        <end position="44"/>
    </location>
</feature>
<feature type="compositionally biased region" description="Basic and acidic residues" evidence="2">
    <location>
        <begin position="68"/>
        <end position="79"/>
    </location>
</feature>
<evidence type="ECO:0000256" key="1">
    <source>
        <dbReference type="SAM" id="Coils"/>
    </source>
</evidence>